<dbReference type="InterPro" id="IPR036736">
    <property type="entry name" value="ACP-like_sf"/>
</dbReference>
<dbReference type="SMART" id="SM00827">
    <property type="entry name" value="PKS_AT"/>
    <property type="match status" value="1"/>
</dbReference>
<dbReference type="Gene3D" id="1.10.1200.10">
    <property type="entry name" value="ACP-like"/>
    <property type="match status" value="1"/>
</dbReference>
<dbReference type="AlphaFoldDB" id="A0A6H3FAK2"/>
<dbReference type="EC" id="2.3.1.39" evidence="1"/>
<dbReference type="GO" id="GO:0006633">
    <property type="term" value="P:fatty acid biosynthetic process"/>
    <property type="evidence" value="ECO:0007669"/>
    <property type="project" value="TreeGrafter"/>
</dbReference>
<evidence type="ECO:0000313" key="7">
    <source>
        <dbReference type="EMBL" id="TBH78978.1"/>
    </source>
</evidence>
<dbReference type="SUPFAM" id="SSF55048">
    <property type="entry name" value="Probable ACP-binding domain of malonyl-CoA ACP transacylase"/>
    <property type="match status" value="1"/>
</dbReference>
<reference evidence="7 8" key="1">
    <citation type="submission" date="2018-12" db="EMBL/GenBank/DDBJ databases">
        <title>First genome draft of Desulfovibrio legallis sp. nov.</title>
        <authorList>
            <person name="Ben Dhia O."/>
            <person name="Najjari A."/>
            <person name="Ferjani R."/>
            <person name="Fhoula I."/>
            <person name="Fardeau M.-L."/>
            <person name="Boudabbous A."/>
            <person name="Ouzari H.I."/>
        </authorList>
    </citation>
    <scope>NUCLEOTIDE SEQUENCE [LARGE SCALE GENOMIC DNA]</scope>
    <source>
        <strain evidence="7 8">H1T</strain>
    </source>
</reference>
<dbReference type="InterPro" id="IPR009081">
    <property type="entry name" value="PP-bd_ACP"/>
</dbReference>
<accession>A0A6H3FAK2</accession>
<dbReference type="InterPro" id="IPR014043">
    <property type="entry name" value="Acyl_transferase_dom"/>
</dbReference>
<name>A0A6H3FAK2_9BACT</name>
<dbReference type="InterPro" id="IPR001227">
    <property type="entry name" value="Ac_transferase_dom_sf"/>
</dbReference>
<evidence type="ECO:0000256" key="3">
    <source>
        <dbReference type="ARBA" id="ARBA00023315"/>
    </source>
</evidence>
<organism evidence="7 8">
    <name type="scientific">Desulfovibrio legallii</name>
    <dbReference type="NCBI Taxonomy" id="571438"/>
    <lineage>
        <taxon>Bacteria</taxon>
        <taxon>Pseudomonadati</taxon>
        <taxon>Thermodesulfobacteriota</taxon>
        <taxon>Desulfovibrionia</taxon>
        <taxon>Desulfovibrionales</taxon>
        <taxon>Desulfovibrionaceae</taxon>
        <taxon>Desulfovibrio</taxon>
    </lineage>
</organism>
<evidence type="ECO:0000256" key="4">
    <source>
        <dbReference type="ARBA" id="ARBA00048462"/>
    </source>
</evidence>
<dbReference type="InterPro" id="IPR016035">
    <property type="entry name" value="Acyl_Trfase/lysoPLipase"/>
</dbReference>
<keyword evidence="8" id="KW-1185">Reference proteome</keyword>
<comment type="caution">
    <text evidence="7">The sequence shown here is derived from an EMBL/GenBank/DDBJ whole genome shotgun (WGS) entry which is preliminary data.</text>
</comment>
<feature type="domain" description="Malonyl-CoA:ACP transacylase (MAT)" evidence="6">
    <location>
        <begin position="115"/>
        <end position="408"/>
    </location>
</feature>
<dbReference type="SUPFAM" id="SSF47336">
    <property type="entry name" value="ACP-like"/>
    <property type="match status" value="1"/>
</dbReference>
<dbReference type="RefSeq" id="WP_130958139.1">
    <property type="nucleotide sequence ID" value="NZ_JBHSHA010000015.1"/>
</dbReference>
<dbReference type="Proteomes" id="UP000292919">
    <property type="component" value="Unassembled WGS sequence"/>
</dbReference>
<proteinExistence type="predicted"/>
<comment type="catalytic activity">
    <reaction evidence="4">
        <text>holo-[ACP] + malonyl-CoA = malonyl-[ACP] + CoA</text>
        <dbReference type="Rhea" id="RHEA:41792"/>
        <dbReference type="Rhea" id="RHEA-COMP:9623"/>
        <dbReference type="Rhea" id="RHEA-COMP:9685"/>
        <dbReference type="ChEBI" id="CHEBI:57287"/>
        <dbReference type="ChEBI" id="CHEBI:57384"/>
        <dbReference type="ChEBI" id="CHEBI:64479"/>
        <dbReference type="ChEBI" id="CHEBI:78449"/>
        <dbReference type="EC" id="2.3.1.39"/>
    </reaction>
</comment>
<dbReference type="InterPro" id="IPR016036">
    <property type="entry name" value="Malonyl_transacylase_ACP-bd"/>
</dbReference>
<evidence type="ECO:0000313" key="8">
    <source>
        <dbReference type="Proteomes" id="UP000292919"/>
    </source>
</evidence>
<sequence length="1145" mass="122334">MQHPPESTANLAAVRGEKPQSPLTGDAASGLDAAPDCPVQAPAAPDPAAELALDGVRYVDLCEAGRTWRLGSCTPLWRQDLPLAGGEPDPATLAALAEKDVWLAPADAPPPLALMCCGLGSVWPGMGRELYDHVPAARAMMDRIAAVAGWDVLGLMDETDVEKISRTRWQSPYLFMVELAQWSVLESLGLNPALFCGHSLGELIALCLAGIYTPEVGWYILDTRAAHMAELEARPGADTGMMAVHAERSVIDEAHTAWPDLYISNYNTPRQYILSGPRPVLLEARKSLRKRRIPAMMLNVSLAFHHPGMRVLRDLSLRRLGALDMAPPRRPALSCVTTQFYPPDQPGICRHIADLDEHAVRWSEAVQAIWQRDGIRHFLELGPQDTLCGLVADNEPRALCLAVSRKGHELEALRRVCARLYALGHLRRDAIAARMAAAPAGPRSAALRPLPHCGLIPLSATREAACCVCRPDEAEGSNAPATPPAQPVPAVHCPPALLEVLSRASGRPVAELRPDMDLRYDLALRSSRFPLIVEELEKVLGRSVNFEDLLRAVTVGDLARLLGAGQAPDPTATVRRPVRICPAPLQRLAPAEGDAPLRPLPLDPCGAGLPLASGQTLAVWLEDDRLLPRLLRGLAPLGLTLAVPARLLAACAPLTAGARLLPWDVPLGVATDPAVAAASLKALASVAGTVDGLLLTPPPDTAALAEQGAAQADLLTALWTAARPHGLRWACCCAALAPTPEHAGGLLPLEDRLLALGARDSVPVRAIRLLDTGRAGLDEWGDLLARELLRGTAARVLWARPGTLPDLPDTGAPSPLLERPRAFPLVFPDPHPAYRATATLFQGACHFSRYADPSLSRHGGCGQARAAGLPDLPWLPVSRALEALLEGARQLLPWLTVCGFSDLRFHDSPLLPPGITRECRVLVEAEPWLGQDAVMTRLCRGQLLTRGLTSNGRHTDQYVPAAEGHALLAAAAGSVPPLWPRAEAQGTGAAPAAFYDAAGLGTDWRLLTDFLPLDDHCFAAGLQPAGSTSIAPHDDCGYTDALHVVEGLVQAAWLAIAHDAGAPGAVVDPTAGLRGWRLAAAGFIRWRGAGAVGPWRLMLRRSWADANLLRFDAQARDAEGQVFLTLHHLEFDRLRPEAGSSAREA</sequence>
<dbReference type="SUPFAM" id="SSF52151">
    <property type="entry name" value="FabD/lysophospholipase-like"/>
    <property type="match status" value="1"/>
</dbReference>
<keyword evidence="2 7" id="KW-0808">Transferase</keyword>
<gene>
    <name evidence="7" type="ORF">EB812_09140</name>
</gene>
<evidence type="ECO:0000256" key="5">
    <source>
        <dbReference type="SAM" id="MobiDB-lite"/>
    </source>
</evidence>
<dbReference type="PANTHER" id="PTHR42681">
    <property type="entry name" value="MALONYL-COA-ACYL CARRIER PROTEIN TRANSACYLASE, MITOCHONDRIAL"/>
    <property type="match status" value="1"/>
</dbReference>
<dbReference type="PANTHER" id="PTHR42681:SF1">
    <property type="entry name" value="MALONYL-COA-ACYL CARRIER PROTEIN TRANSACYLASE, MITOCHONDRIAL"/>
    <property type="match status" value="1"/>
</dbReference>
<protein>
    <recommendedName>
        <fullName evidence="1">[acyl-carrier-protein] S-malonyltransferase</fullName>
        <ecNumber evidence="1">2.3.1.39</ecNumber>
    </recommendedName>
</protein>
<dbReference type="InterPro" id="IPR050858">
    <property type="entry name" value="Mal-CoA-ACP_Trans/PKS_FabD"/>
</dbReference>
<keyword evidence="3 7" id="KW-0012">Acyltransferase</keyword>
<evidence type="ECO:0000259" key="6">
    <source>
        <dbReference type="SMART" id="SM00827"/>
    </source>
</evidence>
<dbReference type="EMBL" id="SIXC01000011">
    <property type="protein sequence ID" value="TBH78978.1"/>
    <property type="molecule type" value="Genomic_DNA"/>
</dbReference>
<evidence type="ECO:0000256" key="1">
    <source>
        <dbReference type="ARBA" id="ARBA00013258"/>
    </source>
</evidence>
<dbReference type="Pfam" id="PF00550">
    <property type="entry name" value="PP-binding"/>
    <property type="match status" value="1"/>
</dbReference>
<evidence type="ECO:0000256" key="2">
    <source>
        <dbReference type="ARBA" id="ARBA00022679"/>
    </source>
</evidence>
<dbReference type="GO" id="GO:0004314">
    <property type="term" value="F:[acyl-carrier-protein] S-malonyltransferase activity"/>
    <property type="evidence" value="ECO:0007669"/>
    <property type="project" value="UniProtKB-EC"/>
</dbReference>
<feature type="region of interest" description="Disordered" evidence="5">
    <location>
        <begin position="1"/>
        <end position="44"/>
    </location>
</feature>
<feature type="compositionally biased region" description="Polar residues" evidence="5">
    <location>
        <begin position="1"/>
        <end position="10"/>
    </location>
</feature>
<feature type="compositionally biased region" description="Low complexity" evidence="5">
    <location>
        <begin position="32"/>
        <end position="44"/>
    </location>
</feature>
<dbReference type="Pfam" id="PF00698">
    <property type="entry name" value="Acyl_transf_1"/>
    <property type="match status" value="1"/>
</dbReference>
<dbReference type="Gene3D" id="3.40.366.10">
    <property type="entry name" value="Malonyl-Coenzyme A Acyl Carrier Protein, domain 2"/>
    <property type="match status" value="1"/>
</dbReference>